<dbReference type="EnsemblPlants" id="AUR62013956-RA">
    <property type="protein sequence ID" value="AUR62013956-RA:cds"/>
    <property type="gene ID" value="AUR62013956"/>
</dbReference>
<organism evidence="1 2">
    <name type="scientific">Chenopodium quinoa</name>
    <name type="common">Quinoa</name>
    <dbReference type="NCBI Taxonomy" id="63459"/>
    <lineage>
        <taxon>Eukaryota</taxon>
        <taxon>Viridiplantae</taxon>
        <taxon>Streptophyta</taxon>
        <taxon>Embryophyta</taxon>
        <taxon>Tracheophyta</taxon>
        <taxon>Spermatophyta</taxon>
        <taxon>Magnoliopsida</taxon>
        <taxon>eudicotyledons</taxon>
        <taxon>Gunneridae</taxon>
        <taxon>Pentapetalae</taxon>
        <taxon>Caryophyllales</taxon>
        <taxon>Chenopodiaceae</taxon>
        <taxon>Chenopodioideae</taxon>
        <taxon>Atripliceae</taxon>
        <taxon>Chenopodium</taxon>
    </lineage>
</organism>
<proteinExistence type="predicted"/>
<accession>A0A803LJ09</accession>
<evidence type="ECO:0000313" key="1">
    <source>
        <dbReference type="EnsemblPlants" id="AUR62013956-RA:cds"/>
    </source>
</evidence>
<dbReference type="AlphaFoldDB" id="A0A803LJ09"/>
<name>A0A803LJ09_CHEQI</name>
<reference evidence="1" key="1">
    <citation type="journal article" date="2017" name="Nature">
        <title>The genome of Chenopodium quinoa.</title>
        <authorList>
            <person name="Jarvis D.E."/>
            <person name="Ho Y.S."/>
            <person name="Lightfoot D.J."/>
            <person name="Schmoeckel S.M."/>
            <person name="Li B."/>
            <person name="Borm T.J.A."/>
            <person name="Ohyanagi H."/>
            <person name="Mineta K."/>
            <person name="Michell C.T."/>
            <person name="Saber N."/>
            <person name="Kharbatia N.M."/>
            <person name="Rupper R.R."/>
            <person name="Sharp A.R."/>
            <person name="Dally N."/>
            <person name="Boughton B.A."/>
            <person name="Woo Y.H."/>
            <person name="Gao G."/>
            <person name="Schijlen E.G.W.M."/>
            <person name="Guo X."/>
            <person name="Momin A.A."/>
            <person name="Negrao S."/>
            <person name="Al-Babili S."/>
            <person name="Gehring C."/>
            <person name="Roessner U."/>
            <person name="Jung C."/>
            <person name="Murphy K."/>
            <person name="Arold S.T."/>
            <person name="Gojobori T."/>
            <person name="van der Linden C.G."/>
            <person name="van Loo E.N."/>
            <person name="Jellen E.N."/>
            <person name="Maughan P.J."/>
            <person name="Tester M."/>
        </authorList>
    </citation>
    <scope>NUCLEOTIDE SEQUENCE [LARGE SCALE GENOMIC DNA]</scope>
    <source>
        <strain evidence="1">cv. PI 614886</strain>
    </source>
</reference>
<evidence type="ECO:0000313" key="2">
    <source>
        <dbReference type="Proteomes" id="UP000596660"/>
    </source>
</evidence>
<dbReference type="Gramene" id="AUR62013956-RA">
    <property type="protein sequence ID" value="AUR62013956-RA:cds"/>
    <property type="gene ID" value="AUR62013956"/>
</dbReference>
<dbReference type="Proteomes" id="UP000596660">
    <property type="component" value="Unplaced"/>
</dbReference>
<reference evidence="1" key="2">
    <citation type="submission" date="2021-03" db="UniProtKB">
        <authorList>
            <consortium name="EnsemblPlants"/>
        </authorList>
    </citation>
    <scope>IDENTIFICATION</scope>
</reference>
<protein>
    <submittedName>
        <fullName evidence="1">Uncharacterized protein</fullName>
    </submittedName>
</protein>
<sequence>MSIAVFMNPAQDAKVYPVSLKEGEKSLLEEPITYAEMNNRHKTRYLEIVRLKKLAKEVNWSQEELDLKLSQLN</sequence>
<keyword evidence="2" id="KW-1185">Reference proteome</keyword>